<dbReference type="OrthoDB" id="7060256at2"/>
<evidence type="ECO:0000313" key="3">
    <source>
        <dbReference type="Proteomes" id="UP000325755"/>
    </source>
</evidence>
<gene>
    <name evidence="2" type="ORF">F6R98_00405</name>
</gene>
<evidence type="ECO:0000256" key="1">
    <source>
        <dbReference type="SAM" id="MobiDB-lite"/>
    </source>
</evidence>
<reference evidence="2 3" key="1">
    <citation type="submission" date="2019-09" db="EMBL/GenBank/DDBJ databases">
        <title>Ecophysiology of the spiral-shaped methanotroph Methylospira mobilis as revealed by the complete genome sequence.</title>
        <authorList>
            <person name="Oshkin I.Y."/>
            <person name="Dedysh S.N."/>
            <person name="Miroshnikov K."/>
            <person name="Danilova O.V."/>
            <person name="Hakobyan A."/>
            <person name="Liesack W."/>
        </authorList>
    </citation>
    <scope>NUCLEOTIDE SEQUENCE [LARGE SCALE GENOMIC DNA]</scope>
    <source>
        <strain evidence="2 3">Shm1</strain>
    </source>
</reference>
<evidence type="ECO:0008006" key="4">
    <source>
        <dbReference type="Google" id="ProtNLM"/>
    </source>
</evidence>
<organism evidence="2 3">
    <name type="scientific">Candidatus Methylospira mobilis</name>
    <dbReference type="NCBI Taxonomy" id="1808979"/>
    <lineage>
        <taxon>Bacteria</taxon>
        <taxon>Pseudomonadati</taxon>
        <taxon>Pseudomonadota</taxon>
        <taxon>Gammaproteobacteria</taxon>
        <taxon>Methylococcales</taxon>
        <taxon>Methylococcaceae</taxon>
        <taxon>Candidatus Methylospira</taxon>
    </lineage>
</organism>
<dbReference type="RefSeq" id="WP_153247239.1">
    <property type="nucleotide sequence ID" value="NZ_CP044205.1"/>
</dbReference>
<dbReference type="EMBL" id="CP044205">
    <property type="protein sequence ID" value="QFY41262.1"/>
    <property type="molecule type" value="Genomic_DNA"/>
</dbReference>
<protein>
    <recommendedName>
        <fullName evidence="4">Type VI secretion system protein TssA</fullName>
    </recommendedName>
</protein>
<evidence type="ECO:0000313" key="2">
    <source>
        <dbReference type="EMBL" id="QFY41262.1"/>
    </source>
</evidence>
<dbReference type="KEGG" id="mmob:F6R98_00405"/>
<sequence>MQIDMLLGDLRIAEAPGLDTTDPRFDEIATLAQNGDYAAAAHASEAIIAEEIYDIRLICYLLYGYWLEQGVASLGPVVTCLHNVVANNWDAIGPARNREKNVQLSLTWMFRSLMRKAQYEEDNDTPVWHGWQNEVSVDEITAILETGSEFSRGIKLRMEDGAGPVLDLWSKVVEWLGQLQRLVYKQPEPEPSSGADEAEMDEMTEENEEAPSAGSNQRASKGQFAGMEIEGSYHMTMLLKKLTAFEQLSREQNFFKAALVADEINQAIADFDPRLYFPKVFEEFIKLQAVNFSELADYMEHKESPEWQAMQDWLRVDIDGFAN</sequence>
<name>A0A5Q0BDQ0_9GAMM</name>
<proteinExistence type="predicted"/>
<dbReference type="InParanoid" id="A0A5Q0BDQ0"/>
<keyword evidence="3" id="KW-1185">Reference proteome</keyword>
<dbReference type="AlphaFoldDB" id="A0A5Q0BDQ0"/>
<dbReference type="NCBIfam" id="NF041244">
    <property type="entry name" value="IglI_fam"/>
    <property type="match status" value="1"/>
</dbReference>
<dbReference type="Proteomes" id="UP000325755">
    <property type="component" value="Chromosome"/>
</dbReference>
<feature type="region of interest" description="Disordered" evidence="1">
    <location>
        <begin position="186"/>
        <end position="221"/>
    </location>
</feature>
<feature type="compositionally biased region" description="Acidic residues" evidence="1">
    <location>
        <begin position="196"/>
        <end position="209"/>
    </location>
</feature>
<accession>A0A5Q0BDQ0</accession>